<accession>A0A6A2WCI5</accession>
<organism evidence="17 18">
    <name type="scientific">Hibiscus syriacus</name>
    <name type="common">Rose of Sharon</name>
    <dbReference type="NCBI Taxonomy" id="106335"/>
    <lineage>
        <taxon>Eukaryota</taxon>
        <taxon>Viridiplantae</taxon>
        <taxon>Streptophyta</taxon>
        <taxon>Embryophyta</taxon>
        <taxon>Tracheophyta</taxon>
        <taxon>Spermatophyta</taxon>
        <taxon>Magnoliopsida</taxon>
        <taxon>eudicotyledons</taxon>
        <taxon>Gunneridae</taxon>
        <taxon>Pentapetalae</taxon>
        <taxon>rosids</taxon>
        <taxon>malvids</taxon>
        <taxon>Malvales</taxon>
        <taxon>Malvaceae</taxon>
        <taxon>Malvoideae</taxon>
        <taxon>Hibiscus</taxon>
    </lineage>
</organism>
<evidence type="ECO:0000259" key="16">
    <source>
        <dbReference type="PROSITE" id="PS51471"/>
    </source>
</evidence>
<feature type="region of interest" description="Disordered" evidence="15">
    <location>
        <begin position="1"/>
        <end position="60"/>
    </location>
</feature>
<dbReference type="GO" id="GO:0035516">
    <property type="term" value="F:broad specificity oxidative DNA demethylase activity"/>
    <property type="evidence" value="ECO:0007669"/>
    <property type="project" value="TreeGrafter"/>
</dbReference>
<dbReference type="InterPro" id="IPR037151">
    <property type="entry name" value="AlkB-like_sf"/>
</dbReference>
<evidence type="ECO:0000256" key="14">
    <source>
        <dbReference type="PIRSR" id="PIRSR604574-2"/>
    </source>
</evidence>
<evidence type="ECO:0000256" key="3">
    <source>
        <dbReference type="ARBA" id="ARBA00007879"/>
    </source>
</evidence>
<keyword evidence="5 14" id="KW-0479">Metal-binding</keyword>
<evidence type="ECO:0000256" key="7">
    <source>
        <dbReference type="ARBA" id="ARBA00022964"/>
    </source>
</evidence>
<keyword evidence="8" id="KW-0560">Oxidoreductase</keyword>
<dbReference type="InterPro" id="IPR027450">
    <property type="entry name" value="AlkB-like"/>
</dbReference>
<keyword evidence="4" id="KW-0963">Cytoplasm</keyword>
<dbReference type="PROSITE" id="PS51471">
    <property type="entry name" value="FE2OG_OXY"/>
    <property type="match status" value="1"/>
</dbReference>
<evidence type="ECO:0000256" key="9">
    <source>
        <dbReference type="ARBA" id="ARBA00023004"/>
    </source>
</evidence>
<dbReference type="Gene3D" id="2.60.120.590">
    <property type="entry name" value="Alpha-ketoglutarate-dependent dioxygenase AlkB-like"/>
    <property type="match status" value="1"/>
</dbReference>
<dbReference type="PANTHER" id="PTHR16557:SF2">
    <property type="entry name" value="NUCLEIC ACID DIOXYGENASE ALKBH1"/>
    <property type="match status" value="1"/>
</dbReference>
<gene>
    <name evidence="17" type="ORF">F3Y22_tig00117026pilonHSYRG00032</name>
</gene>
<feature type="region of interest" description="Disordered" evidence="15">
    <location>
        <begin position="79"/>
        <end position="100"/>
    </location>
</feature>
<protein>
    <recommendedName>
        <fullName evidence="13">DNA N(6)-methyladenine demethylase</fullName>
        <ecNumber evidence="13">1.14.11.51</ecNumber>
    </recommendedName>
</protein>
<dbReference type="EMBL" id="VEPZ02001778">
    <property type="protein sequence ID" value="KAE8655478.1"/>
    <property type="molecule type" value="Genomic_DNA"/>
</dbReference>
<dbReference type="GO" id="GO:0008198">
    <property type="term" value="F:ferrous iron binding"/>
    <property type="evidence" value="ECO:0007669"/>
    <property type="project" value="TreeGrafter"/>
</dbReference>
<feature type="binding site" evidence="14">
    <location>
        <position position="362"/>
    </location>
    <ligand>
        <name>Fe cation</name>
        <dbReference type="ChEBI" id="CHEBI:24875"/>
        <note>catalytic</note>
    </ligand>
</feature>
<comment type="caution">
    <text evidence="17">The sequence shown here is derived from an EMBL/GenBank/DDBJ whole genome shotgun (WGS) entry which is preliminary data.</text>
</comment>
<sequence length="452" mass="50099">MYRGRERTSRGGRPSSRGDYSNHSHSPAGDSGGKSNYTQDDGMLESRGRQFRNMSRSCSSYSKHGHAAVYEYRPKTPLPFGTGFQGQNDTPKTRDTPNEALKDNYQSLSCHSGSIGSIPVVDKDQNELSSVEDTESCAAILHHDLSNKVNISDSVDKSEKSEPSQERSPQNSSVINDSSLAKCQDVIEPFDICLPKIGTPVMLKPSLLVKNREKRNEMKRSTEGQIGNILRPGMVLLKKYLPITDQVKIVRACRALGLGSGGFYQPGYRDGAKLHLRMMCLGKNWDPETGIYGDLRPIDSSVPPAIPREFYQLVEKAIKDSHSLIQQKTKASHAEDSLPWMSPNICIVNFYSESGRLGLHQDKDESPRSLRKGLPVVSFSIGDAAEFLYGDEKEVEKADKIELESGDVLVFGGKSRHIFHGVTAIKQKTAPGNLLEETNLRPGRLNLTFRED</sequence>
<evidence type="ECO:0000256" key="15">
    <source>
        <dbReference type="SAM" id="MobiDB-lite"/>
    </source>
</evidence>
<keyword evidence="6" id="KW-0227">DNA damage</keyword>
<keyword evidence="18" id="KW-1185">Reference proteome</keyword>
<feature type="compositionally biased region" description="Basic and acidic residues" evidence="15">
    <location>
        <begin position="91"/>
        <end position="100"/>
    </location>
</feature>
<proteinExistence type="inferred from homology"/>
<name>A0A6A2WCI5_HIBSY</name>
<keyword evidence="9 14" id="KW-0408">Iron</keyword>
<evidence type="ECO:0000256" key="11">
    <source>
        <dbReference type="ARBA" id="ARBA00023242"/>
    </source>
</evidence>
<feature type="binding site" evidence="14">
    <location>
        <position position="420"/>
    </location>
    <ligand>
        <name>Fe cation</name>
        <dbReference type="ChEBI" id="CHEBI:24875"/>
        <note>catalytic</note>
    </ligand>
</feature>
<dbReference type="FunFam" id="2.60.120.590:FF:000013">
    <property type="entry name" value="2-oxoglutarate-dependent dioxygenase family protein"/>
    <property type="match status" value="1"/>
</dbReference>
<evidence type="ECO:0000313" key="17">
    <source>
        <dbReference type="EMBL" id="KAE8655478.1"/>
    </source>
</evidence>
<evidence type="ECO:0000256" key="8">
    <source>
        <dbReference type="ARBA" id="ARBA00023002"/>
    </source>
</evidence>
<evidence type="ECO:0000256" key="4">
    <source>
        <dbReference type="ARBA" id="ARBA00022490"/>
    </source>
</evidence>
<evidence type="ECO:0000313" key="18">
    <source>
        <dbReference type="Proteomes" id="UP000436088"/>
    </source>
</evidence>
<evidence type="ECO:0000256" key="1">
    <source>
        <dbReference type="ARBA" id="ARBA00004123"/>
    </source>
</evidence>
<evidence type="ECO:0000256" key="6">
    <source>
        <dbReference type="ARBA" id="ARBA00022763"/>
    </source>
</evidence>
<dbReference type="GO" id="GO:0005634">
    <property type="term" value="C:nucleus"/>
    <property type="evidence" value="ECO:0007669"/>
    <property type="project" value="UniProtKB-SubCell"/>
</dbReference>
<evidence type="ECO:0000256" key="12">
    <source>
        <dbReference type="ARBA" id="ARBA00052047"/>
    </source>
</evidence>
<dbReference type="PANTHER" id="PTHR16557">
    <property type="entry name" value="ALKYLATED DNA REPAIR PROTEIN ALKB-RELATED"/>
    <property type="match status" value="1"/>
</dbReference>
<evidence type="ECO:0000256" key="13">
    <source>
        <dbReference type="ARBA" id="ARBA00066586"/>
    </source>
</evidence>
<dbReference type="GO" id="GO:0006281">
    <property type="term" value="P:DNA repair"/>
    <property type="evidence" value="ECO:0007669"/>
    <property type="project" value="UniProtKB-KW"/>
</dbReference>
<dbReference type="GO" id="GO:0141131">
    <property type="term" value="F:DNA N6-methyladenine demethylase activity"/>
    <property type="evidence" value="ECO:0007669"/>
    <property type="project" value="UniProtKB-EC"/>
</dbReference>
<dbReference type="GO" id="GO:0035513">
    <property type="term" value="P:oxidative RNA demethylation"/>
    <property type="evidence" value="ECO:0007669"/>
    <property type="project" value="TreeGrafter"/>
</dbReference>
<keyword evidence="7 17" id="KW-0223">Dioxygenase</keyword>
<dbReference type="Proteomes" id="UP000436088">
    <property type="component" value="Unassembled WGS sequence"/>
</dbReference>
<dbReference type="SUPFAM" id="SSF51197">
    <property type="entry name" value="Clavaminate synthase-like"/>
    <property type="match status" value="1"/>
</dbReference>
<feature type="region of interest" description="Disordered" evidence="15">
    <location>
        <begin position="150"/>
        <end position="175"/>
    </location>
</feature>
<keyword evidence="11" id="KW-0539">Nucleus</keyword>
<feature type="domain" description="Fe2OG dioxygenase" evidence="16">
    <location>
        <begin position="342"/>
        <end position="452"/>
    </location>
</feature>
<dbReference type="GO" id="GO:0005737">
    <property type="term" value="C:cytoplasm"/>
    <property type="evidence" value="ECO:0007669"/>
    <property type="project" value="UniProtKB-SubCell"/>
</dbReference>
<feature type="binding site" evidence="14">
    <location>
        <position position="360"/>
    </location>
    <ligand>
        <name>Fe cation</name>
        <dbReference type="ChEBI" id="CHEBI:24875"/>
        <note>catalytic</note>
    </ligand>
</feature>
<feature type="compositionally biased region" description="Basic and acidic residues" evidence="15">
    <location>
        <begin position="154"/>
        <end position="165"/>
    </location>
</feature>
<reference evidence="17" key="1">
    <citation type="submission" date="2019-09" db="EMBL/GenBank/DDBJ databases">
        <title>Draft genome information of white flower Hibiscus syriacus.</title>
        <authorList>
            <person name="Kim Y.-M."/>
        </authorList>
    </citation>
    <scope>NUCLEOTIDE SEQUENCE [LARGE SCALE GENOMIC DNA]</scope>
    <source>
        <strain evidence="17">YM2019G1</strain>
    </source>
</reference>
<dbReference type="EC" id="1.14.11.51" evidence="13"/>
<comment type="subcellular location">
    <subcellularLocation>
        <location evidence="2">Cytoplasm</location>
    </subcellularLocation>
    <subcellularLocation>
        <location evidence="1">Nucleus</location>
    </subcellularLocation>
</comment>
<evidence type="ECO:0000256" key="5">
    <source>
        <dbReference type="ARBA" id="ARBA00022723"/>
    </source>
</evidence>
<dbReference type="InterPro" id="IPR004574">
    <property type="entry name" value="Alkb"/>
</dbReference>
<comment type="cofactor">
    <cofactor evidence="14">
        <name>Fe(2+)</name>
        <dbReference type="ChEBI" id="CHEBI:29033"/>
    </cofactor>
    <text evidence="14">Binds 1 Fe(2+) ion per subunit.</text>
</comment>
<dbReference type="Pfam" id="PF13532">
    <property type="entry name" value="2OG-FeII_Oxy_2"/>
    <property type="match status" value="1"/>
</dbReference>
<dbReference type="InterPro" id="IPR005123">
    <property type="entry name" value="Oxoglu/Fe-dep_dioxygenase_dom"/>
</dbReference>
<feature type="compositionally biased region" description="Polar residues" evidence="15">
    <location>
        <begin position="166"/>
        <end position="175"/>
    </location>
</feature>
<keyword evidence="10" id="KW-0234">DNA repair</keyword>
<dbReference type="AlphaFoldDB" id="A0A6A2WCI5"/>
<dbReference type="GO" id="GO:0035515">
    <property type="term" value="F:oxidative RNA demethylase activity"/>
    <property type="evidence" value="ECO:0007669"/>
    <property type="project" value="TreeGrafter"/>
</dbReference>
<feature type="compositionally biased region" description="Low complexity" evidence="15">
    <location>
        <begin position="11"/>
        <end position="21"/>
    </location>
</feature>
<evidence type="ECO:0000256" key="10">
    <source>
        <dbReference type="ARBA" id="ARBA00023204"/>
    </source>
</evidence>
<evidence type="ECO:0000256" key="2">
    <source>
        <dbReference type="ARBA" id="ARBA00004496"/>
    </source>
</evidence>
<comment type="similarity">
    <text evidence="3">Belongs to the alkB family.</text>
</comment>
<comment type="catalytic activity">
    <reaction evidence="12">
        <text>an N(6)-methyl-2'-deoxyadenosine in DNA + 2-oxoglutarate + O2 = a 2'-deoxyadenosine in DNA + formaldehyde + succinate + CO2</text>
        <dbReference type="Rhea" id="RHEA:49524"/>
        <dbReference type="Rhea" id="RHEA-COMP:12418"/>
        <dbReference type="Rhea" id="RHEA-COMP:12419"/>
        <dbReference type="ChEBI" id="CHEBI:15379"/>
        <dbReference type="ChEBI" id="CHEBI:16526"/>
        <dbReference type="ChEBI" id="CHEBI:16810"/>
        <dbReference type="ChEBI" id="CHEBI:16842"/>
        <dbReference type="ChEBI" id="CHEBI:30031"/>
        <dbReference type="ChEBI" id="CHEBI:90615"/>
        <dbReference type="ChEBI" id="CHEBI:90616"/>
        <dbReference type="EC" id="1.14.11.51"/>
    </reaction>
    <physiologicalReaction direction="left-to-right" evidence="12">
        <dbReference type="Rhea" id="RHEA:49525"/>
    </physiologicalReaction>
</comment>